<evidence type="ECO:0000313" key="3">
    <source>
        <dbReference type="EMBL" id="RPB06358.1"/>
    </source>
</evidence>
<protein>
    <submittedName>
        <fullName evidence="3">Uncharacterized protein</fullName>
    </submittedName>
</protein>
<evidence type="ECO:0000256" key="2">
    <source>
        <dbReference type="SAM" id="MobiDB-lite"/>
    </source>
</evidence>
<dbReference type="PANTHER" id="PTHR13037:SF24">
    <property type="entry name" value="POLYCOMB PROTEIN PCL-RELATED"/>
    <property type="match status" value="1"/>
</dbReference>
<dbReference type="EMBL" id="ML119414">
    <property type="protein sequence ID" value="RPB06358.1"/>
    <property type="molecule type" value="Genomic_DNA"/>
</dbReference>
<keyword evidence="4" id="KW-1185">Reference proteome</keyword>
<dbReference type="PANTHER" id="PTHR13037">
    <property type="entry name" value="FORMIN"/>
    <property type="match status" value="1"/>
</dbReference>
<keyword evidence="1" id="KW-0945">Host-virus interaction</keyword>
<proteinExistence type="predicted"/>
<feature type="region of interest" description="Disordered" evidence="2">
    <location>
        <begin position="112"/>
        <end position="143"/>
    </location>
</feature>
<organism evidence="3 4">
    <name type="scientific">Morchella conica CCBAS932</name>
    <dbReference type="NCBI Taxonomy" id="1392247"/>
    <lineage>
        <taxon>Eukaryota</taxon>
        <taxon>Fungi</taxon>
        <taxon>Dikarya</taxon>
        <taxon>Ascomycota</taxon>
        <taxon>Pezizomycotina</taxon>
        <taxon>Pezizomycetes</taxon>
        <taxon>Pezizales</taxon>
        <taxon>Morchellaceae</taxon>
        <taxon>Morchella</taxon>
    </lineage>
</organism>
<dbReference type="STRING" id="1392247.A0A3N4KA66"/>
<evidence type="ECO:0000313" key="4">
    <source>
        <dbReference type="Proteomes" id="UP000277580"/>
    </source>
</evidence>
<dbReference type="Proteomes" id="UP000277580">
    <property type="component" value="Unassembled WGS sequence"/>
</dbReference>
<dbReference type="InParanoid" id="A0A3N4KA66"/>
<reference evidence="3 4" key="1">
    <citation type="journal article" date="2018" name="Nat. Ecol. Evol.">
        <title>Pezizomycetes genomes reveal the molecular basis of ectomycorrhizal truffle lifestyle.</title>
        <authorList>
            <person name="Murat C."/>
            <person name="Payen T."/>
            <person name="Noel B."/>
            <person name="Kuo A."/>
            <person name="Morin E."/>
            <person name="Chen J."/>
            <person name="Kohler A."/>
            <person name="Krizsan K."/>
            <person name="Balestrini R."/>
            <person name="Da Silva C."/>
            <person name="Montanini B."/>
            <person name="Hainaut M."/>
            <person name="Levati E."/>
            <person name="Barry K.W."/>
            <person name="Belfiori B."/>
            <person name="Cichocki N."/>
            <person name="Clum A."/>
            <person name="Dockter R.B."/>
            <person name="Fauchery L."/>
            <person name="Guy J."/>
            <person name="Iotti M."/>
            <person name="Le Tacon F."/>
            <person name="Lindquist E.A."/>
            <person name="Lipzen A."/>
            <person name="Malagnac F."/>
            <person name="Mello A."/>
            <person name="Molinier V."/>
            <person name="Miyauchi S."/>
            <person name="Poulain J."/>
            <person name="Riccioni C."/>
            <person name="Rubini A."/>
            <person name="Sitrit Y."/>
            <person name="Splivallo R."/>
            <person name="Traeger S."/>
            <person name="Wang M."/>
            <person name="Zifcakova L."/>
            <person name="Wipf D."/>
            <person name="Zambonelli A."/>
            <person name="Paolocci F."/>
            <person name="Nowrousian M."/>
            <person name="Ottonello S."/>
            <person name="Baldrian P."/>
            <person name="Spatafora J.W."/>
            <person name="Henrissat B."/>
            <person name="Nagy L.G."/>
            <person name="Aury J.M."/>
            <person name="Wincker P."/>
            <person name="Grigoriev I.V."/>
            <person name="Bonfante P."/>
            <person name="Martin F.M."/>
        </authorList>
    </citation>
    <scope>NUCLEOTIDE SEQUENCE [LARGE SCALE GENOMIC DNA]</scope>
    <source>
        <strain evidence="3 4">CCBAS932</strain>
    </source>
</reference>
<sequence length="1352" mass="146282">MAAPPPRSASPPPPQPTVLIPLKVDAFALNSVISYPIENHPSLIAPITQPNYTFLRLSADVLQPDIVPFTDLHTAGVNGRNPRLYDLGANTIRENRVGVYLTWLIPRVYRAGSASTKNPPPPPSPSPTPSPTPTPTPPVDNSAPSFISAPVRWLVVRVITDATTILPTTAQTQLPLLQAWVIESDRKRLIDDLDATVDLQTDVSPFIDPGGANTDPDISTQAEVFIGYRADASGWKEDPDASRVPLCLVNSANHLFADFQPHNGNVFSMCDGFDYVDAYGNSQKAENVTASYYVLGWHSDPTQDLFYVDPAATTPPNHTAVLEALNMVFPPAMAGTPDVTAFMDEKNTAGTRLLCHGAIYDVEWDHAGRPTNTPADDQGMLLAGDMPVAVGTTPLDALLAYVAAHKDDAAATHDVKELENHLFRLQALLLAQSDSVDDVRQAADELSAGNYVRTKTGTQYHFAVAGDGGAPAGGDSASPMVPTQDNIDTLRTLNQNSYAYDMAAMAVERKRWELFGVWWEYVGLVKADKGANQPEYTKRAGDLSNDISKLEGQMNTFQQNINTAMTHLSPLKVKAAATPPAFQTRDPTLIVGGIESGWPVDYLKKLVVRLQSEIVTTVPSPPPQPAGWADFSTMVASKMPTAELTTTAAALLNEFLLLHGCDTPPLPWEVEYTHIPYDGWALEEKTSRGATHAQLRWAISDDYMPLYNYDTNTKINPKGEQLDDKRTLSGRVLILPQPNFSLVEKLEQLFKSTPHHILNKVIKPPEQKKLLDTLWELPFLSAPLSGLTDHLLTLVQGTHIKPLVRRPKAAPTPLAEAVKAATKIGFTPAMMSQIGKNTDLTPYGSLVQFLGSTHCAFKPVTHGQMRFTKLNIIDRFGQAISAIDPSQQTPPPLYPAISDFYAPAMLPDGTANGITQEAAGVCEYIQLPPAINQPARLSSWFLMENEAGTDWRPAAEWENPIWGWIVINYPDRGIQLFTTDGMFYTEVRLGGQDTGTPSPKWLPFPPPTAADARIDQLAAQMQSDQEWLESFMAMISEALSKAPAAPTAYAEFLTAIVGKPLALTAMGWSLELTTDALTQQSTLNNNLLPERYLLTDPKDPGRKTYTFPVKLGDANRSYDGLVGYFLPPAPTPPTPPPSRLTLDLSAVHSFFGAGGKAVVDIDSTAYPSFAPFWPDPSTATAADIDTLRTANMSIFGAIVDPFAPVHAYSSFLPPAALVLPPWTWQGAMDKMTAFFRVGPVLLTGDVPPWTGNESHALAAGYDLAKKGAVVPGAGVGVPVGVAEWAWLQPYVQGTGGGEGFLPLGIEKTDGRPRFEGGPYTAVEGYLQLRAPAVGGNAAKTGEKQAGEVVVEG</sequence>
<feature type="compositionally biased region" description="Pro residues" evidence="2">
    <location>
        <begin position="118"/>
        <end position="138"/>
    </location>
</feature>
<name>A0A3N4KA66_9PEZI</name>
<evidence type="ECO:0000256" key="1">
    <source>
        <dbReference type="ARBA" id="ARBA00022581"/>
    </source>
</evidence>
<accession>A0A3N4KA66</accession>
<gene>
    <name evidence="3" type="ORF">P167DRAFT_610131</name>
</gene>
<dbReference type="OrthoDB" id="2992173at2759"/>